<dbReference type="InterPro" id="IPR036388">
    <property type="entry name" value="WH-like_DNA-bd_sf"/>
</dbReference>
<evidence type="ECO:0000313" key="7">
    <source>
        <dbReference type="RefSeq" id="XP_016729321.1"/>
    </source>
</evidence>
<dbReference type="GO" id="GO:0032259">
    <property type="term" value="P:methylation"/>
    <property type="evidence" value="ECO:0007669"/>
    <property type="project" value="UniProtKB-KW"/>
</dbReference>
<feature type="signal peptide" evidence="4">
    <location>
        <begin position="1"/>
        <end position="28"/>
    </location>
</feature>
<feature type="chain" id="PRO_5010541036" evidence="4">
    <location>
        <begin position="29"/>
        <end position="120"/>
    </location>
</feature>
<proteinExistence type="predicted"/>
<evidence type="ECO:0000256" key="3">
    <source>
        <dbReference type="ARBA" id="ARBA00022691"/>
    </source>
</evidence>
<dbReference type="InterPro" id="IPR036390">
    <property type="entry name" value="WH_DNA-bd_sf"/>
</dbReference>
<dbReference type="RefSeq" id="XP_016729321.1">
    <property type="nucleotide sequence ID" value="XM_016873832.1"/>
</dbReference>
<dbReference type="GO" id="GO:0008168">
    <property type="term" value="F:methyltransferase activity"/>
    <property type="evidence" value="ECO:0007669"/>
    <property type="project" value="UniProtKB-KW"/>
</dbReference>
<dbReference type="SMR" id="A0A1U8MR35"/>
<keyword evidence="6" id="KW-1185">Reference proteome</keyword>
<gene>
    <name evidence="7" type="primary">LOC107940414</name>
</gene>
<organism evidence="6 7">
    <name type="scientific">Gossypium hirsutum</name>
    <name type="common">Upland cotton</name>
    <name type="synonym">Gossypium mexicanum</name>
    <dbReference type="NCBI Taxonomy" id="3635"/>
    <lineage>
        <taxon>Eukaryota</taxon>
        <taxon>Viridiplantae</taxon>
        <taxon>Streptophyta</taxon>
        <taxon>Embryophyta</taxon>
        <taxon>Tracheophyta</taxon>
        <taxon>Spermatophyta</taxon>
        <taxon>Magnoliopsida</taxon>
        <taxon>eudicotyledons</taxon>
        <taxon>Gunneridae</taxon>
        <taxon>Pentapetalae</taxon>
        <taxon>rosids</taxon>
        <taxon>malvids</taxon>
        <taxon>Malvales</taxon>
        <taxon>Malvaceae</taxon>
        <taxon>Malvoideae</taxon>
        <taxon>Gossypium</taxon>
    </lineage>
</organism>
<dbReference type="GO" id="GO:0046983">
    <property type="term" value="F:protein dimerization activity"/>
    <property type="evidence" value="ECO:0007669"/>
    <property type="project" value="InterPro"/>
</dbReference>
<keyword evidence="3" id="KW-0949">S-adenosyl-L-methionine</keyword>
<reference evidence="6" key="1">
    <citation type="journal article" date="2020" name="Nat. Genet.">
        <title>Genomic diversifications of five Gossypium allopolyploid species and their impact on cotton improvement.</title>
        <authorList>
            <person name="Chen Z.J."/>
            <person name="Sreedasyam A."/>
            <person name="Ando A."/>
            <person name="Song Q."/>
            <person name="De Santiago L.M."/>
            <person name="Hulse-Kemp A.M."/>
            <person name="Ding M."/>
            <person name="Ye W."/>
            <person name="Kirkbride R.C."/>
            <person name="Jenkins J."/>
            <person name="Plott C."/>
            <person name="Lovell J."/>
            <person name="Lin Y.M."/>
            <person name="Vaughn R."/>
            <person name="Liu B."/>
            <person name="Simpson S."/>
            <person name="Scheffler B.E."/>
            <person name="Wen L."/>
            <person name="Saski C.A."/>
            <person name="Grover C.E."/>
            <person name="Hu G."/>
            <person name="Conover J.L."/>
            <person name="Carlson J.W."/>
            <person name="Shu S."/>
            <person name="Boston L.B."/>
            <person name="Williams M."/>
            <person name="Peterson D.G."/>
            <person name="McGee K."/>
            <person name="Jones D.C."/>
            <person name="Wendel J.F."/>
            <person name="Stelly D.M."/>
            <person name="Grimwood J."/>
            <person name="Schmutz J."/>
        </authorList>
    </citation>
    <scope>NUCLEOTIDE SEQUENCE [LARGE SCALE GENOMIC DNA]</scope>
    <source>
        <strain evidence="6">cv. TM-1</strain>
    </source>
</reference>
<feature type="domain" description="O-methyltransferase dimerisation" evidence="5">
    <location>
        <begin position="1"/>
        <end position="97"/>
    </location>
</feature>
<dbReference type="AlphaFoldDB" id="A0A1U8MR35"/>
<keyword evidence="4" id="KW-0732">Signal</keyword>
<sequence>MHLASISSLPFTLKVAVYLGLLEIIAKAADTAFGTLSVSEIVSKLPTNNPDTLSILLIECSGFLATHSIVTCNQITDQDALTQRSYGLASVGKYFLQNEDGVPFAALLRLHLEKYVIECW</sequence>
<evidence type="ECO:0000256" key="1">
    <source>
        <dbReference type="ARBA" id="ARBA00022603"/>
    </source>
</evidence>
<evidence type="ECO:0000256" key="4">
    <source>
        <dbReference type="SAM" id="SignalP"/>
    </source>
</evidence>
<dbReference type="Pfam" id="PF08100">
    <property type="entry name" value="Dimerisation"/>
    <property type="match status" value="1"/>
</dbReference>
<evidence type="ECO:0000256" key="2">
    <source>
        <dbReference type="ARBA" id="ARBA00022679"/>
    </source>
</evidence>
<dbReference type="FunFam" id="1.10.10.10:FF:000357">
    <property type="entry name" value="Caffeic acid 3-O-methyltransferase"/>
    <property type="match status" value="1"/>
</dbReference>
<dbReference type="KEGG" id="ghi:107940414"/>
<reference evidence="7" key="2">
    <citation type="submission" date="2025-08" db="UniProtKB">
        <authorList>
            <consortium name="RefSeq"/>
        </authorList>
    </citation>
    <scope>IDENTIFICATION</scope>
</reference>
<evidence type="ECO:0000313" key="6">
    <source>
        <dbReference type="Proteomes" id="UP000818029"/>
    </source>
</evidence>
<dbReference type="STRING" id="3635.A0A1U8MR35"/>
<dbReference type="Proteomes" id="UP000818029">
    <property type="component" value="Chromosome D08"/>
</dbReference>
<keyword evidence="1" id="KW-0489">Methyltransferase</keyword>
<keyword evidence="2" id="KW-0808">Transferase</keyword>
<protein>
    <submittedName>
        <fullName evidence="7">Caffeic acid 3-O-methyltransferase-like</fullName>
    </submittedName>
</protein>
<dbReference type="SUPFAM" id="SSF46785">
    <property type="entry name" value="Winged helix' DNA-binding domain"/>
    <property type="match status" value="1"/>
</dbReference>
<accession>A0A1U8MR35</accession>
<name>A0A1U8MR35_GOSHI</name>
<dbReference type="GeneID" id="107940414"/>
<dbReference type="PaxDb" id="3635-A0A1U8MR35"/>
<dbReference type="InterPro" id="IPR012967">
    <property type="entry name" value="COMT_dimerisation"/>
</dbReference>
<evidence type="ECO:0000259" key="5">
    <source>
        <dbReference type="Pfam" id="PF08100"/>
    </source>
</evidence>
<dbReference type="Gene3D" id="1.10.10.10">
    <property type="entry name" value="Winged helix-like DNA-binding domain superfamily/Winged helix DNA-binding domain"/>
    <property type="match status" value="1"/>
</dbReference>